<dbReference type="EMBL" id="BARS01015026">
    <property type="protein sequence ID" value="GAF86652.1"/>
    <property type="molecule type" value="Genomic_DNA"/>
</dbReference>
<gene>
    <name evidence="1" type="ORF">S01H1_24947</name>
</gene>
<organism evidence="1">
    <name type="scientific">marine sediment metagenome</name>
    <dbReference type="NCBI Taxonomy" id="412755"/>
    <lineage>
        <taxon>unclassified sequences</taxon>
        <taxon>metagenomes</taxon>
        <taxon>ecological metagenomes</taxon>
    </lineage>
</organism>
<sequence length="164" mass="19030">MWSEWLHIKGSNRIRERPVTWWRQLETAPRAAMPFAHLFPRPHQSKRHVDSEAVRLVRDLVRVRPEHMEDVVQHYQSVQEWEPVEASQIVSISRLNDAETAEWGTDGGQVVEWFDHGDLMHAWPTKSPTGMDISEGSTPGGIARVRTWFRGLFPKQLELANAEF</sequence>
<accession>X0TEQ1</accession>
<reference evidence="1" key="1">
    <citation type="journal article" date="2014" name="Front. Microbiol.">
        <title>High frequency of phylogenetically diverse reductive dehalogenase-homologous genes in deep subseafloor sedimentary metagenomes.</title>
        <authorList>
            <person name="Kawai M."/>
            <person name="Futagami T."/>
            <person name="Toyoda A."/>
            <person name="Takaki Y."/>
            <person name="Nishi S."/>
            <person name="Hori S."/>
            <person name="Arai W."/>
            <person name="Tsubouchi T."/>
            <person name="Morono Y."/>
            <person name="Uchiyama I."/>
            <person name="Ito T."/>
            <person name="Fujiyama A."/>
            <person name="Inagaki F."/>
            <person name="Takami H."/>
        </authorList>
    </citation>
    <scope>NUCLEOTIDE SEQUENCE</scope>
    <source>
        <strain evidence="1">Expedition CK06-06</strain>
    </source>
</reference>
<dbReference type="AlphaFoldDB" id="X0TEQ1"/>
<protein>
    <submittedName>
        <fullName evidence="1">Uncharacterized protein</fullName>
    </submittedName>
</protein>
<comment type="caution">
    <text evidence="1">The sequence shown here is derived from an EMBL/GenBank/DDBJ whole genome shotgun (WGS) entry which is preliminary data.</text>
</comment>
<proteinExistence type="predicted"/>
<name>X0TEQ1_9ZZZZ</name>
<evidence type="ECO:0000313" key="1">
    <source>
        <dbReference type="EMBL" id="GAF86652.1"/>
    </source>
</evidence>